<dbReference type="Pfam" id="PF17667">
    <property type="entry name" value="Pkinase_fungal"/>
    <property type="match status" value="1"/>
</dbReference>
<dbReference type="InterPro" id="IPR040976">
    <property type="entry name" value="Pkinase_fungal"/>
</dbReference>
<name>A0A5C3KR79_COPMA</name>
<dbReference type="PANTHER" id="PTHR38248">
    <property type="entry name" value="FUNK1 6"/>
    <property type="match status" value="1"/>
</dbReference>
<proteinExistence type="predicted"/>
<evidence type="ECO:0000256" key="1">
    <source>
        <dbReference type="SAM" id="MobiDB-lite"/>
    </source>
</evidence>
<evidence type="ECO:0000313" key="3">
    <source>
        <dbReference type="EMBL" id="TFK22962.1"/>
    </source>
</evidence>
<dbReference type="STRING" id="230819.A0A5C3KR79"/>
<dbReference type="OrthoDB" id="3271139at2759"/>
<dbReference type="InterPro" id="IPR011009">
    <property type="entry name" value="Kinase-like_dom_sf"/>
</dbReference>
<feature type="domain" description="Fungal-type protein kinase" evidence="2">
    <location>
        <begin position="192"/>
        <end position="661"/>
    </location>
</feature>
<feature type="region of interest" description="Disordered" evidence="1">
    <location>
        <begin position="460"/>
        <end position="486"/>
    </location>
</feature>
<sequence length="848" mass="97206">MSRSQPRPANSKGYQSNGATPRKAPSLSANINAKLLTLPKQRDLRMDNVRKHTFSCPSDEWFLAFLADDENSEVWSDETASKVLRQLDSEVFNEDDGWVALSEKLAEKPIGHENDVYSTLDSIYKAIVKKAQEIHPSKLVATTSFRTTPNDRPQFDVQSNDTRPDGQSSLVMVPADISGVRRSSRIAEREQDQEQKLLPVSKRASECAGIYEFKKDEAAREDNNKQMVFGASQLFYNDPRRRFTYGMTIEKTSTRLWFFNHSFICTTDPFDCNENPEALIRWFLYMTFANETQLGFDPTVKRLEKDKEVFFRYQVNDKYYRTIGNPIAEDSAWLMNSRAVRVWTVRLSDVDGNFIEDREEEKEEHVLKDVWLYDDIPGELENQNAILKAAKDLDTSSPVSDGNETREKIINNLFLTIMGDCIVQIGNEDDITAVRPANATNINLIDDVDEVLDRASKASASIRQSEMSAPNPDVRSKNGGDEQEPDVYLKHHRRIHRRIVFREKCKPFYEVGNLELGLHCLVTYAFALNTFREIGYLHRDISFGNCLVFVKAGQPAVPKISDLEYCKKYNQISEHDPTTGTPEFMATEVRLRDLLFTPAPDMTDEPIVLNPFAYMMQKDPIAEPSRVSLVPSKNGRTLQSQSFHFHYYHDLEGVVWLFVWLLLSFIPQSFIETPKQQDISEWRGYFNSLFQNGSIAGRQRLMLAQVGKLKDTIKSWGWYDGLHQVIDALDCIPKLVEDYKALEKQWQDEVQGTDCHRWSDDKFRLSAYQSVWTHFARAHRAILLSGKDCELKSVRDFVYSPKNVQTRKGGVKGLSGGLKRIADVEGLDVSEEEKSEYRPAKRANTREG</sequence>
<accession>A0A5C3KR79</accession>
<evidence type="ECO:0000259" key="2">
    <source>
        <dbReference type="Pfam" id="PF17667"/>
    </source>
</evidence>
<dbReference type="SUPFAM" id="SSF56112">
    <property type="entry name" value="Protein kinase-like (PK-like)"/>
    <property type="match status" value="1"/>
</dbReference>
<protein>
    <recommendedName>
        <fullName evidence="2">Fungal-type protein kinase domain-containing protein</fullName>
    </recommendedName>
</protein>
<gene>
    <name evidence="3" type="ORF">FA15DRAFT_705880</name>
</gene>
<evidence type="ECO:0000313" key="4">
    <source>
        <dbReference type="Proteomes" id="UP000307440"/>
    </source>
</evidence>
<feature type="region of interest" description="Disordered" evidence="1">
    <location>
        <begin position="144"/>
        <end position="169"/>
    </location>
</feature>
<dbReference type="Gene3D" id="1.10.510.10">
    <property type="entry name" value="Transferase(Phosphotransferase) domain 1"/>
    <property type="match status" value="1"/>
</dbReference>
<feature type="region of interest" description="Disordered" evidence="1">
    <location>
        <begin position="1"/>
        <end position="27"/>
    </location>
</feature>
<keyword evidence="4" id="KW-1185">Reference proteome</keyword>
<dbReference type="Proteomes" id="UP000307440">
    <property type="component" value="Unassembled WGS sequence"/>
</dbReference>
<dbReference type="PANTHER" id="PTHR38248:SF2">
    <property type="entry name" value="FUNK1 11"/>
    <property type="match status" value="1"/>
</dbReference>
<feature type="compositionally biased region" description="Polar residues" evidence="1">
    <location>
        <begin position="1"/>
        <end position="19"/>
    </location>
</feature>
<reference evidence="3 4" key="1">
    <citation type="journal article" date="2019" name="Nat. Ecol. Evol.">
        <title>Megaphylogeny resolves global patterns of mushroom evolution.</title>
        <authorList>
            <person name="Varga T."/>
            <person name="Krizsan K."/>
            <person name="Foldi C."/>
            <person name="Dima B."/>
            <person name="Sanchez-Garcia M."/>
            <person name="Sanchez-Ramirez S."/>
            <person name="Szollosi G.J."/>
            <person name="Szarkandi J.G."/>
            <person name="Papp V."/>
            <person name="Albert L."/>
            <person name="Andreopoulos W."/>
            <person name="Angelini C."/>
            <person name="Antonin V."/>
            <person name="Barry K.W."/>
            <person name="Bougher N.L."/>
            <person name="Buchanan P."/>
            <person name="Buyck B."/>
            <person name="Bense V."/>
            <person name="Catcheside P."/>
            <person name="Chovatia M."/>
            <person name="Cooper J."/>
            <person name="Damon W."/>
            <person name="Desjardin D."/>
            <person name="Finy P."/>
            <person name="Geml J."/>
            <person name="Haridas S."/>
            <person name="Hughes K."/>
            <person name="Justo A."/>
            <person name="Karasinski D."/>
            <person name="Kautmanova I."/>
            <person name="Kiss B."/>
            <person name="Kocsube S."/>
            <person name="Kotiranta H."/>
            <person name="LaButti K.M."/>
            <person name="Lechner B.E."/>
            <person name="Liimatainen K."/>
            <person name="Lipzen A."/>
            <person name="Lukacs Z."/>
            <person name="Mihaltcheva S."/>
            <person name="Morgado L.N."/>
            <person name="Niskanen T."/>
            <person name="Noordeloos M.E."/>
            <person name="Ohm R.A."/>
            <person name="Ortiz-Santana B."/>
            <person name="Ovrebo C."/>
            <person name="Racz N."/>
            <person name="Riley R."/>
            <person name="Savchenko A."/>
            <person name="Shiryaev A."/>
            <person name="Soop K."/>
            <person name="Spirin V."/>
            <person name="Szebenyi C."/>
            <person name="Tomsovsky M."/>
            <person name="Tulloss R.E."/>
            <person name="Uehling J."/>
            <person name="Grigoriev I.V."/>
            <person name="Vagvolgyi C."/>
            <person name="Papp T."/>
            <person name="Martin F.M."/>
            <person name="Miettinen O."/>
            <person name="Hibbett D.S."/>
            <person name="Nagy L.G."/>
        </authorList>
    </citation>
    <scope>NUCLEOTIDE SEQUENCE [LARGE SCALE GENOMIC DNA]</scope>
    <source>
        <strain evidence="3 4">CBS 121175</strain>
    </source>
</reference>
<dbReference type="EMBL" id="ML210228">
    <property type="protein sequence ID" value="TFK22962.1"/>
    <property type="molecule type" value="Genomic_DNA"/>
</dbReference>
<dbReference type="AlphaFoldDB" id="A0A5C3KR79"/>
<organism evidence="3 4">
    <name type="scientific">Coprinopsis marcescibilis</name>
    <name type="common">Agaric fungus</name>
    <name type="synonym">Psathyrella marcescibilis</name>
    <dbReference type="NCBI Taxonomy" id="230819"/>
    <lineage>
        <taxon>Eukaryota</taxon>
        <taxon>Fungi</taxon>
        <taxon>Dikarya</taxon>
        <taxon>Basidiomycota</taxon>
        <taxon>Agaricomycotina</taxon>
        <taxon>Agaricomycetes</taxon>
        <taxon>Agaricomycetidae</taxon>
        <taxon>Agaricales</taxon>
        <taxon>Agaricineae</taxon>
        <taxon>Psathyrellaceae</taxon>
        <taxon>Coprinopsis</taxon>
    </lineage>
</organism>